<sequence length="45" mass="4741">MRNSDNSTKVFSVRLWRGAAQAAYLLAVGVSFTLALAAGITLLEG</sequence>
<gene>
    <name evidence="2" type="ORF">H261_13134</name>
</gene>
<dbReference type="PATRIC" id="fig|1244869.3.peg.2650"/>
<dbReference type="STRING" id="1244869.H261_13134"/>
<keyword evidence="1" id="KW-1133">Transmembrane helix</keyword>
<dbReference type="AlphaFoldDB" id="M3AAI8"/>
<evidence type="ECO:0000313" key="3">
    <source>
        <dbReference type="Proteomes" id="UP000011744"/>
    </source>
</evidence>
<dbReference type="Proteomes" id="UP000011744">
    <property type="component" value="Unassembled WGS sequence"/>
</dbReference>
<protein>
    <submittedName>
        <fullName evidence="2">Uncharacterized protein</fullName>
    </submittedName>
</protein>
<dbReference type="EMBL" id="AONQ01000033">
    <property type="protein sequence ID" value="EME69509.1"/>
    <property type="molecule type" value="Genomic_DNA"/>
</dbReference>
<keyword evidence="1" id="KW-0812">Transmembrane</keyword>
<organism evidence="2 3">
    <name type="scientific">Paramagnetospirillum caucaseum</name>
    <dbReference type="NCBI Taxonomy" id="1244869"/>
    <lineage>
        <taxon>Bacteria</taxon>
        <taxon>Pseudomonadati</taxon>
        <taxon>Pseudomonadota</taxon>
        <taxon>Alphaproteobacteria</taxon>
        <taxon>Rhodospirillales</taxon>
        <taxon>Magnetospirillaceae</taxon>
        <taxon>Paramagnetospirillum</taxon>
    </lineage>
</organism>
<name>M3AAI8_9PROT</name>
<keyword evidence="1" id="KW-0472">Membrane</keyword>
<evidence type="ECO:0000313" key="2">
    <source>
        <dbReference type="EMBL" id="EME69509.1"/>
    </source>
</evidence>
<feature type="transmembrane region" description="Helical" evidence="1">
    <location>
        <begin position="21"/>
        <end position="43"/>
    </location>
</feature>
<comment type="caution">
    <text evidence="2">The sequence shown here is derived from an EMBL/GenBank/DDBJ whole genome shotgun (WGS) entry which is preliminary data.</text>
</comment>
<proteinExistence type="predicted"/>
<dbReference type="RefSeq" id="WP_008618182.1">
    <property type="nucleotide sequence ID" value="NZ_AONQ01000033.1"/>
</dbReference>
<keyword evidence="3" id="KW-1185">Reference proteome</keyword>
<evidence type="ECO:0000256" key="1">
    <source>
        <dbReference type="SAM" id="Phobius"/>
    </source>
</evidence>
<accession>M3AAI8</accession>
<reference evidence="2 3" key="1">
    <citation type="journal article" date="2014" name="Genome Announc.">
        <title>Draft Genome Sequence of Magnetospirillum sp. Strain SO-1, a Freshwater Magnetotactic Bacterium Isolated from the Ol'khovka River, Russia.</title>
        <authorList>
            <person name="Grouzdev D.S."/>
            <person name="Dziuba M.V."/>
            <person name="Sukhacheva M.S."/>
            <person name="Mardanov A.V."/>
            <person name="Beletskiy A.V."/>
            <person name="Kuznetsov B.B."/>
            <person name="Skryabin K.G."/>
        </authorList>
    </citation>
    <scope>NUCLEOTIDE SEQUENCE [LARGE SCALE GENOMIC DNA]</scope>
    <source>
        <strain evidence="2 3">SO-1</strain>
    </source>
</reference>